<feature type="transmembrane region" description="Helical" evidence="1">
    <location>
        <begin position="179"/>
        <end position="198"/>
    </location>
</feature>
<evidence type="ECO:0000256" key="1">
    <source>
        <dbReference type="SAM" id="Phobius"/>
    </source>
</evidence>
<keyword evidence="1" id="KW-0472">Membrane</keyword>
<dbReference type="EMBL" id="JBEPAZ010000011">
    <property type="protein sequence ID" value="MER6429214.1"/>
    <property type="molecule type" value="Genomic_DNA"/>
</dbReference>
<sequence>MRIARRSLLTRWQRWRSGPTLRIPHGADDVENTNRRFLLYGVMPLWFAPAVADWVMHRRSDIEHTSGVRESAIHALMMTEAGLPVVAGLTAKVNPLVLSLMGGAALAHGATALWDVSLATDKREVTPIEQHIHSFLEVLPLTAAAFTACLHWDQVRKAIRGGVRADDWKLLPKQRPLSAGYLGAVAAGVGLCIVLPYAEEMVRCVRARRDDRNEAPRQP</sequence>
<evidence type="ECO:0000313" key="2">
    <source>
        <dbReference type="EMBL" id="MER6429214.1"/>
    </source>
</evidence>
<dbReference type="Proteomes" id="UP001470023">
    <property type="component" value="Unassembled WGS sequence"/>
</dbReference>
<keyword evidence="1" id="KW-1133">Transmembrane helix</keyword>
<evidence type="ECO:0000313" key="3">
    <source>
        <dbReference type="Proteomes" id="UP001470023"/>
    </source>
</evidence>
<reference evidence="2 3" key="1">
    <citation type="submission" date="2024-06" db="EMBL/GenBank/DDBJ databases">
        <title>The Natural Products Discovery Center: Release of the First 8490 Sequenced Strains for Exploring Actinobacteria Biosynthetic Diversity.</title>
        <authorList>
            <person name="Kalkreuter E."/>
            <person name="Kautsar S.A."/>
            <person name="Yang D."/>
            <person name="Bader C.D."/>
            <person name="Teijaro C.N."/>
            <person name="Fluegel L."/>
            <person name="Davis C.M."/>
            <person name="Simpson J.R."/>
            <person name="Lauterbach L."/>
            <person name="Steele A.D."/>
            <person name="Gui C."/>
            <person name="Meng S."/>
            <person name="Li G."/>
            <person name="Viehrig K."/>
            <person name="Ye F."/>
            <person name="Su P."/>
            <person name="Kiefer A.F."/>
            <person name="Nichols A."/>
            <person name="Cepeda A.J."/>
            <person name="Yan W."/>
            <person name="Fan B."/>
            <person name="Jiang Y."/>
            <person name="Adhikari A."/>
            <person name="Zheng C.-J."/>
            <person name="Schuster L."/>
            <person name="Cowan T.M."/>
            <person name="Smanski M.J."/>
            <person name="Chevrette M.G."/>
            <person name="De Carvalho L.P.S."/>
            <person name="Shen B."/>
        </authorList>
    </citation>
    <scope>NUCLEOTIDE SEQUENCE [LARGE SCALE GENOMIC DNA]</scope>
    <source>
        <strain evidence="2 3">NPDC001166</strain>
    </source>
</reference>
<dbReference type="RefSeq" id="WP_263276728.1">
    <property type="nucleotide sequence ID" value="NZ_JBEOYA010000008.1"/>
</dbReference>
<protein>
    <submittedName>
        <fullName evidence="2">Diguanylate cyclase</fullName>
    </submittedName>
</protein>
<keyword evidence="1" id="KW-0812">Transmembrane</keyword>
<feature type="transmembrane region" description="Helical" evidence="1">
    <location>
        <begin position="37"/>
        <end position="56"/>
    </location>
</feature>
<proteinExistence type="predicted"/>
<organism evidence="2 3">
    <name type="scientific">Streptomyces sp. 900105245</name>
    <dbReference type="NCBI Taxonomy" id="3154379"/>
    <lineage>
        <taxon>Bacteria</taxon>
        <taxon>Bacillati</taxon>
        <taxon>Actinomycetota</taxon>
        <taxon>Actinomycetes</taxon>
        <taxon>Kitasatosporales</taxon>
        <taxon>Streptomycetaceae</taxon>
        <taxon>Streptomyces</taxon>
    </lineage>
</organism>
<gene>
    <name evidence="2" type="ORF">ABT272_15875</name>
</gene>
<accession>A0ABV1U692</accession>
<keyword evidence="3" id="KW-1185">Reference proteome</keyword>
<comment type="caution">
    <text evidence="2">The sequence shown here is derived from an EMBL/GenBank/DDBJ whole genome shotgun (WGS) entry which is preliminary data.</text>
</comment>
<name>A0ABV1U692_9ACTN</name>